<dbReference type="AlphaFoldDB" id="A0A5B7YH19"/>
<feature type="domain" description="HTH deoR-type" evidence="4">
    <location>
        <begin position="6"/>
        <end position="61"/>
    </location>
</feature>
<keyword evidence="3" id="KW-0804">Transcription</keyword>
<dbReference type="EMBL" id="CP039852">
    <property type="protein sequence ID" value="QCZ94931.1"/>
    <property type="molecule type" value="Genomic_DNA"/>
</dbReference>
<gene>
    <name evidence="5" type="ORF">FBQ74_16270</name>
</gene>
<dbReference type="GO" id="GO:0003677">
    <property type="term" value="F:DNA binding"/>
    <property type="evidence" value="ECO:0007669"/>
    <property type="project" value="UniProtKB-KW"/>
</dbReference>
<reference evidence="5 6" key="1">
    <citation type="submission" date="2019-04" db="EMBL/GenBank/DDBJ databases">
        <title>Salinimonas iocasae sp. nov., a halophilic bacterium isolated from the outer tube casing of tubeworms in Okinawa Trough.</title>
        <authorList>
            <person name="Zhang H."/>
            <person name="Wang H."/>
            <person name="Li C."/>
        </authorList>
    </citation>
    <scope>NUCLEOTIDE SEQUENCE [LARGE SCALE GENOMIC DNA]</scope>
    <source>
        <strain evidence="5 6">KX18D6</strain>
    </source>
</reference>
<dbReference type="GO" id="GO:0003700">
    <property type="term" value="F:DNA-binding transcription factor activity"/>
    <property type="evidence" value="ECO:0007669"/>
    <property type="project" value="InterPro"/>
</dbReference>
<accession>A0A5B7YH19</accession>
<dbReference type="SMART" id="SM00420">
    <property type="entry name" value="HTH_DEOR"/>
    <property type="match status" value="1"/>
</dbReference>
<dbReference type="OrthoDB" id="9814815at2"/>
<keyword evidence="6" id="KW-1185">Reference proteome</keyword>
<dbReference type="InterPro" id="IPR001034">
    <property type="entry name" value="DeoR_HTH"/>
</dbReference>
<proteinExistence type="predicted"/>
<evidence type="ECO:0000259" key="4">
    <source>
        <dbReference type="PROSITE" id="PS51000"/>
    </source>
</evidence>
<dbReference type="SUPFAM" id="SSF100950">
    <property type="entry name" value="NagB/RpiA/CoA transferase-like"/>
    <property type="match status" value="1"/>
</dbReference>
<dbReference type="InterPro" id="IPR037171">
    <property type="entry name" value="NagB/RpiA_transferase-like"/>
</dbReference>
<sequence length="271" mass="29244">MQRRNTEARREAIVEWVNRDGHVQVESLAAEFGTSEVTIRKDLTTLAAQKLLVRQFGGAAPIQTSADSLSHNRTDARAALGQAEDKSASARKHAIGVAAARLVSNNSRIIIDSGSTTACMLPHLDSHSRLVVMTNSLHVASTLTGFDSEPTVLMTGGTWDAQSQSFQGHMAEQMTQAYSFDLAFIGASGLDVSRGTTTFNELTGLTQTMASTAKDVVIMAESGKFLHKMPNLELPWHSIAYLVTDNDIDEKTKQTIEKQGVTVITVAPDGE</sequence>
<dbReference type="SMART" id="SM01134">
    <property type="entry name" value="DeoRC"/>
    <property type="match status" value="1"/>
</dbReference>
<evidence type="ECO:0000256" key="1">
    <source>
        <dbReference type="ARBA" id="ARBA00023015"/>
    </source>
</evidence>
<evidence type="ECO:0000256" key="2">
    <source>
        <dbReference type="ARBA" id="ARBA00023125"/>
    </source>
</evidence>
<dbReference type="InterPro" id="IPR036390">
    <property type="entry name" value="WH_DNA-bd_sf"/>
</dbReference>
<keyword evidence="1" id="KW-0805">Transcription regulation</keyword>
<protein>
    <submittedName>
        <fullName evidence="5">DeoR family transcriptional regulator</fullName>
    </submittedName>
</protein>
<dbReference type="InterPro" id="IPR014036">
    <property type="entry name" value="DeoR-like_C"/>
</dbReference>
<evidence type="ECO:0000313" key="5">
    <source>
        <dbReference type="EMBL" id="QCZ94931.1"/>
    </source>
</evidence>
<dbReference type="Pfam" id="PF08220">
    <property type="entry name" value="HTH_DeoR"/>
    <property type="match status" value="1"/>
</dbReference>
<dbReference type="PROSITE" id="PS51000">
    <property type="entry name" value="HTH_DEOR_2"/>
    <property type="match status" value="1"/>
</dbReference>
<dbReference type="PROSITE" id="PS00894">
    <property type="entry name" value="HTH_DEOR_1"/>
    <property type="match status" value="1"/>
</dbReference>
<dbReference type="RefSeq" id="WP_139757662.1">
    <property type="nucleotide sequence ID" value="NZ_CP039852.1"/>
</dbReference>
<keyword evidence="2" id="KW-0238">DNA-binding</keyword>
<dbReference type="SUPFAM" id="SSF46785">
    <property type="entry name" value="Winged helix' DNA-binding domain"/>
    <property type="match status" value="1"/>
</dbReference>
<evidence type="ECO:0000256" key="3">
    <source>
        <dbReference type="ARBA" id="ARBA00023163"/>
    </source>
</evidence>
<dbReference type="InterPro" id="IPR036388">
    <property type="entry name" value="WH-like_DNA-bd_sf"/>
</dbReference>
<dbReference type="Gene3D" id="1.10.10.10">
    <property type="entry name" value="Winged helix-like DNA-binding domain superfamily/Winged helix DNA-binding domain"/>
    <property type="match status" value="1"/>
</dbReference>
<dbReference type="InterPro" id="IPR050313">
    <property type="entry name" value="Carb_Metab_HTH_regulators"/>
</dbReference>
<dbReference type="Pfam" id="PF00455">
    <property type="entry name" value="DeoRC"/>
    <property type="match status" value="1"/>
</dbReference>
<dbReference type="PANTHER" id="PTHR30363">
    <property type="entry name" value="HTH-TYPE TRANSCRIPTIONAL REGULATOR SRLR-RELATED"/>
    <property type="match status" value="1"/>
</dbReference>
<organism evidence="5 6">
    <name type="scientific">Salinimonas iocasae</name>
    <dbReference type="NCBI Taxonomy" id="2572577"/>
    <lineage>
        <taxon>Bacteria</taxon>
        <taxon>Pseudomonadati</taxon>
        <taxon>Pseudomonadota</taxon>
        <taxon>Gammaproteobacteria</taxon>
        <taxon>Alteromonadales</taxon>
        <taxon>Alteromonadaceae</taxon>
        <taxon>Alteromonas/Salinimonas group</taxon>
        <taxon>Salinimonas</taxon>
    </lineage>
</organism>
<dbReference type="Proteomes" id="UP000304912">
    <property type="component" value="Chromosome"/>
</dbReference>
<dbReference type="Gene3D" id="3.40.50.1360">
    <property type="match status" value="1"/>
</dbReference>
<evidence type="ECO:0000313" key="6">
    <source>
        <dbReference type="Proteomes" id="UP000304912"/>
    </source>
</evidence>
<dbReference type="InterPro" id="IPR018356">
    <property type="entry name" value="Tscrpt_reg_HTH_DeoR_CS"/>
</dbReference>
<dbReference type="KEGG" id="salk:FBQ74_16270"/>
<dbReference type="PANTHER" id="PTHR30363:SF44">
    <property type="entry name" value="AGA OPERON TRANSCRIPTIONAL REPRESSOR-RELATED"/>
    <property type="match status" value="1"/>
</dbReference>
<name>A0A5B7YH19_9ALTE</name>